<protein>
    <submittedName>
        <fullName evidence="1">Uncharacterized protein</fullName>
    </submittedName>
</protein>
<dbReference type="EMBL" id="BJUN01000007">
    <property type="protein sequence ID" value="GEK58591.1"/>
    <property type="molecule type" value="Genomic_DNA"/>
</dbReference>
<dbReference type="OrthoDB" id="2965065at2"/>
<organism evidence="1 2">
    <name type="scientific">Marinococcus halophilus</name>
    <dbReference type="NCBI Taxonomy" id="1371"/>
    <lineage>
        <taxon>Bacteria</taxon>
        <taxon>Bacillati</taxon>
        <taxon>Bacillota</taxon>
        <taxon>Bacilli</taxon>
        <taxon>Bacillales</taxon>
        <taxon>Bacillaceae</taxon>
        <taxon>Marinococcus</taxon>
    </lineage>
</organism>
<name>A0A510Y7C6_MARHA</name>
<reference evidence="1 2" key="1">
    <citation type="submission" date="2019-07" db="EMBL/GenBank/DDBJ databases">
        <title>Whole genome shotgun sequence of Marinococcus halophilus NBRC 102359.</title>
        <authorList>
            <person name="Hosoyama A."/>
            <person name="Uohara A."/>
            <person name="Ohji S."/>
            <person name="Ichikawa N."/>
        </authorList>
    </citation>
    <scope>NUCLEOTIDE SEQUENCE [LARGE SCALE GENOMIC DNA]</scope>
    <source>
        <strain evidence="1 2">NBRC 102359</strain>
    </source>
</reference>
<dbReference type="RefSeq" id="WP_079474290.1">
    <property type="nucleotide sequence ID" value="NZ_BJUN01000007.1"/>
</dbReference>
<evidence type="ECO:0000313" key="2">
    <source>
        <dbReference type="Proteomes" id="UP000321051"/>
    </source>
</evidence>
<evidence type="ECO:0000313" key="1">
    <source>
        <dbReference type="EMBL" id="GEK58591.1"/>
    </source>
</evidence>
<dbReference type="STRING" id="1371.GCA_900166605_00905"/>
<gene>
    <name evidence="1" type="ORF">MHA01_14960</name>
</gene>
<proteinExistence type="predicted"/>
<comment type="caution">
    <text evidence="1">The sequence shown here is derived from an EMBL/GenBank/DDBJ whole genome shotgun (WGS) entry which is preliminary data.</text>
</comment>
<keyword evidence="2" id="KW-1185">Reference proteome</keyword>
<dbReference type="Proteomes" id="UP000321051">
    <property type="component" value="Unassembled WGS sequence"/>
</dbReference>
<dbReference type="AlphaFoldDB" id="A0A510Y7C6"/>
<accession>A0A510Y7C6</accession>
<sequence>MKNQYHAKRIAPGINDLFVSIIQNVMKELTGTNIESQLDVVKCVKKHWKKVGISSPEQETQKVVLYAALMDESLKAYRNIKNLRGARFISLEKGGAWFTGNGPKEVYVLTYTESTSMKSVWRHQLCPPDTERMYWSNLYAGTKRMMLHRK</sequence>